<evidence type="ECO:0000256" key="5">
    <source>
        <dbReference type="ARBA" id="ARBA00022777"/>
    </source>
</evidence>
<dbReference type="InterPro" id="IPR011009">
    <property type="entry name" value="Kinase-like_dom_sf"/>
</dbReference>
<organism evidence="14 15">
    <name type="scientific">Kitasatospora viridis</name>
    <dbReference type="NCBI Taxonomy" id="281105"/>
    <lineage>
        <taxon>Bacteria</taxon>
        <taxon>Bacillati</taxon>
        <taxon>Actinomycetota</taxon>
        <taxon>Actinomycetes</taxon>
        <taxon>Kitasatosporales</taxon>
        <taxon>Streptomycetaceae</taxon>
        <taxon>Kitasatospora</taxon>
    </lineage>
</organism>
<dbReference type="Proteomes" id="UP000317940">
    <property type="component" value="Unassembled WGS sequence"/>
</dbReference>
<gene>
    <name evidence="14" type="ORF">FHX73_113229</name>
</gene>
<dbReference type="Gene3D" id="2.40.10.480">
    <property type="match status" value="2"/>
</dbReference>
<evidence type="ECO:0000256" key="3">
    <source>
        <dbReference type="ARBA" id="ARBA00022679"/>
    </source>
</evidence>
<sequence length="830" mass="87441">MDQLTAQDPRRIGPFEVLGRLGAGGMGLVYLARSPAGRRVAIKTVRGELAEDELFRVRFAREIAAAKTVGGFYTAAVVDADADARVPWLATAYVPAPSLEDLVEECGPLPVEAVRWLVAGIAEALQSIHAAGLVHRDLKPSNVLVVEDGPRVIDFGIAAGVSSTRLTMTNVAVGTPAYMSPEQAKDSRSVTGASDVFSLGSLLVFCATGHAPFRGGNPVETVFKLLREEPDLSGLPAELADLVAACMRAAPEHRPTPAQIQSELAPHLFSRDDAGEEGGDWLPPDALALIERKRLGRRSVSAPRAPEPPQPSAQVPPPSPSMQVPPQPTVPPVVPQSPVPAPYLAQTPVGAHAGPPAAEPWGPPPDAFGPRPHAAPTGEAGEVATAKLGSHARRSPQGEVRLSNVRIGPGPQAHADNGQTGGPMPAGTDWIRRSDAAPTGARPAEGGQAAPPAPAVRPETTGGARWRPWRFRMSNDVWGTPLVADGTLFISSFEVHALDIATGRRRYKTRDVAWAVAVDAGRLHAADGPHLYTVDVADGTERWRTSLDGWVYSLDAGDGVLLCGLRGGGVQARSTANGAELWRAEDAQQDYENPQSGPALLAGAAFYYGGGRLRCVDARGGLPRWSFPVGEDVPSRPAVRGSRVLVTAGTAVYALDAASGAQHWRFDAPVSLFTPPVLDDSPNPAVYVADYLGTLYALDAATGRVRWQARTASRQGAEPVVLAGRTALIASGDTLYAFDTADGRELWRYSARGEVVGAPAAADGLVHLGSRDHSLHTVDLATGRLRWELGTKGELTGSPVAALGRVFVSSKDRCVYALDAVYGTAVPEQR</sequence>
<dbReference type="InterPro" id="IPR018391">
    <property type="entry name" value="PQQ_b-propeller_rpt"/>
</dbReference>
<evidence type="ECO:0000256" key="7">
    <source>
        <dbReference type="ARBA" id="ARBA00047899"/>
    </source>
</evidence>
<feature type="domain" description="Protein kinase" evidence="13">
    <location>
        <begin position="15"/>
        <end position="270"/>
    </location>
</feature>
<comment type="catalytic activity">
    <reaction evidence="8">
        <text>L-seryl-[protein] + ATP = O-phospho-L-seryl-[protein] + ADP + H(+)</text>
        <dbReference type="Rhea" id="RHEA:17989"/>
        <dbReference type="Rhea" id="RHEA-COMP:9863"/>
        <dbReference type="Rhea" id="RHEA-COMP:11604"/>
        <dbReference type="ChEBI" id="CHEBI:15378"/>
        <dbReference type="ChEBI" id="CHEBI:29999"/>
        <dbReference type="ChEBI" id="CHEBI:30616"/>
        <dbReference type="ChEBI" id="CHEBI:83421"/>
        <dbReference type="ChEBI" id="CHEBI:456216"/>
        <dbReference type="EC" id="2.7.11.1"/>
    </reaction>
</comment>
<dbReference type="Gene3D" id="2.130.10.10">
    <property type="entry name" value="YVTN repeat-like/Quinoprotein amine dehydrogenase"/>
    <property type="match status" value="2"/>
</dbReference>
<evidence type="ECO:0000256" key="1">
    <source>
        <dbReference type="ARBA" id="ARBA00012513"/>
    </source>
</evidence>
<dbReference type="EC" id="2.7.11.1" evidence="1"/>
<dbReference type="InterPro" id="IPR000719">
    <property type="entry name" value="Prot_kinase_dom"/>
</dbReference>
<evidence type="ECO:0000313" key="15">
    <source>
        <dbReference type="Proteomes" id="UP000317940"/>
    </source>
</evidence>
<evidence type="ECO:0000256" key="2">
    <source>
        <dbReference type="ARBA" id="ARBA00022527"/>
    </source>
</evidence>
<evidence type="ECO:0000256" key="8">
    <source>
        <dbReference type="ARBA" id="ARBA00048679"/>
    </source>
</evidence>
<dbReference type="AlphaFoldDB" id="A0A561UJ60"/>
<dbReference type="RefSeq" id="WP_145905662.1">
    <property type="nucleotide sequence ID" value="NZ_BAAAMZ010000006.1"/>
</dbReference>
<dbReference type="EMBL" id="VIWT01000001">
    <property type="protein sequence ID" value="TWF99386.1"/>
    <property type="molecule type" value="Genomic_DNA"/>
</dbReference>
<dbReference type="SMART" id="SM00564">
    <property type="entry name" value="PQQ"/>
    <property type="match status" value="8"/>
</dbReference>
<dbReference type="SUPFAM" id="SSF50998">
    <property type="entry name" value="Quinoprotein alcohol dehydrogenase-like"/>
    <property type="match status" value="2"/>
</dbReference>
<proteinExistence type="predicted"/>
<feature type="binding site" evidence="11">
    <location>
        <position position="43"/>
    </location>
    <ligand>
        <name>ATP</name>
        <dbReference type="ChEBI" id="CHEBI:30616"/>
    </ligand>
</feature>
<dbReference type="SMART" id="SM00220">
    <property type="entry name" value="S_TKc"/>
    <property type="match status" value="1"/>
</dbReference>
<evidence type="ECO:0000256" key="4">
    <source>
        <dbReference type="ARBA" id="ARBA00022741"/>
    </source>
</evidence>
<keyword evidence="4 11" id="KW-0547">Nucleotide-binding</keyword>
<evidence type="ECO:0000313" key="14">
    <source>
        <dbReference type="EMBL" id="TWF99386.1"/>
    </source>
</evidence>
<keyword evidence="15" id="KW-1185">Reference proteome</keyword>
<evidence type="ECO:0000256" key="6">
    <source>
        <dbReference type="ARBA" id="ARBA00022840"/>
    </source>
</evidence>
<dbReference type="PROSITE" id="PS50011">
    <property type="entry name" value="PROTEIN_KINASE_DOM"/>
    <property type="match status" value="1"/>
</dbReference>
<dbReference type="InterPro" id="IPR015943">
    <property type="entry name" value="WD40/YVTN_repeat-like_dom_sf"/>
</dbReference>
<dbReference type="FunFam" id="1.10.510.10:FF:000021">
    <property type="entry name" value="Serine/threonine protein kinase"/>
    <property type="match status" value="1"/>
</dbReference>
<dbReference type="Gene3D" id="1.10.510.10">
    <property type="entry name" value="Transferase(Phosphotransferase) domain 1"/>
    <property type="match status" value="1"/>
</dbReference>
<dbReference type="SUPFAM" id="SSF56112">
    <property type="entry name" value="Protein kinase-like (PK-like)"/>
    <property type="match status" value="1"/>
</dbReference>
<dbReference type="GO" id="GO:0004674">
    <property type="term" value="F:protein serine/threonine kinase activity"/>
    <property type="evidence" value="ECO:0007669"/>
    <property type="project" value="UniProtKB-KW"/>
</dbReference>
<dbReference type="GO" id="GO:0005524">
    <property type="term" value="F:ATP binding"/>
    <property type="evidence" value="ECO:0007669"/>
    <property type="project" value="UniProtKB-UniRule"/>
</dbReference>
<dbReference type="Pfam" id="PF00069">
    <property type="entry name" value="Pkinase"/>
    <property type="match status" value="1"/>
</dbReference>
<dbReference type="PANTHER" id="PTHR43289:SF34">
    <property type="entry name" value="SERINE_THREONINE-PROTEIN KINASE YBDM-RELATED"/>
    <property type="match status" value="1"/>
</dbReference>
<dbReference type="OrthoDB" id="9762169at2"/>
<dbReference type="FunFam" id="3.30.200.20:FF:000267">
    <property type="entry name" value="Serine/threonine protein kinase"/>
    <property type="match status" value="1"/>
</dbReference>
<keyword evidence="2 14" id="KW-0723">Serine/threonine-protein kinase</keyword>
<reference evidence="14 15" key="1">
    <citation type="submission" date="2019-06" db="EMBL/GenBank/DDBJ databases">
        <title>Sequencing the genomes of 1000 actinobacteria strains.</title>
        <authorList>
            <person name="Klenk H.-P."/>
        </authorList>
    </citation>
    <scope>NUCLEOTIDE SEQUENCE [LARGE SCALE GENOMIC DNA]</scope>
    <source>
        <strain evidence="14 15">DSM 44826</strain>
    </source>
</reference>
<feature type="region of interest" description="Disordered" evidence="12">
    <location>
        <begin position="297"/>
        <end position="463"/>
    </location>
</feature>
<dbReference type="InterPro" id="IPR011047">
    <property type="entry name" value="Quinoprotein_ADH-like_sf"/>
</dbReference>
<comment type="caution">
    <text evidence="14">The sequence shown here is derived from an EMBL/GenBank/DDBJ whole genome shotgun (WGS) entry which is preliminary data.</text>
</comment>
<dbReference type="InterPro" id="IPR008271">
    <property type="entry name" value="Ser/Thr_kinase_AS"/>
</dbReference>
<dbReference type="InterPro" id="IPR017441">
    <property type="entry name" value="Protein_kinase_ATP_BS"/>
</dbReference>
<evidence type="ECO:0000259" key="13">
    <source>
        <dbReference type="PROSITE" id="PS50011"/>
    </source>
</evidence>
<name>A0A561UJ60_9ACTN</name>
<evidence type="ECO:0000256" key="11">
    <source>
        <dbReference type="PROSITE-ProRule" id="PRU10141"/>
    </source>
</evidence>
<feature type="compositionally biased region" description="Pro residues" evidence="12">
    <location>
        <begin position="357"/>
        <end position="367"/>
    </location>
</feature>
<dbReference type="PROSITE" id="PS00107">
    <property type="entry name" value="PROTEIN_KINASE_ATP"/>
    <property type="match status" value="1"/>
</dbReference>
<dbReference type="PANTHER" id="PTHR43289">
    <property type="entry name" value="MITOGEN-ACTIVATED PROTEIN KINASE KINASE KINASE 20-RELATED"/>
    <property type="match status" value="1"/>
</dbReference>
<comment type="subunit">
    <text evidence="9">Interacts (via the N-terminal kinase domain) with KbpA; the interaction prevents autophosphorylation of AfsK.</text>
</comment>
<keyword evidence="6 11" id="KW-0067">ATP-binding</keyword>
<dbReference type="PROSITE" id="PS00108">
    <property type="entry name" value="PROTEIN_KINASE_ST"/>
    <property type="match status" value="1"/>
</dbReference>
<protein>
    <recommendedName>
        <fullName evidence="10">Serine/threonine-protein kinase AfsK</fullName>
        <ecNumber evidence="1">2.7.11.1</ecNumber>
    </recommendedName>
</protein>
<evidence type="ECO:0000256" key="12">
    <source>
        <dbReference type="SAM" id="MobiDB-lite"/>
    </source>
</evidence>
<keyword evidence="5 14" id="KW-0418">Kinase</keyword>
<feature type="compositionally biased region" description="Low complexity" evidence="12">
    <location>
        <begin position="440"/>
        <end position="450"/>
    </location>
</feature>
<feature type="compositionally biased region" description="Pro residues" evidence="12">
    <location>
        <begin position="305"/>
        <end position="341"/>
    </location>
</feature>
<evidence type="ECO:0000256" key="10">
    <source>
        <dbReference type="ARBA" id="ARBA00069963"/>
    </source>
</evidence>
<dbReference type="Pfam" id="PF13360">
    <property type="entry name" value="PQQ_2"/>
    <property type="match status" value="3"/>
</dbReference>
<dbReference type="CDD" id="cd14014">
    <property type="entry name" value="STKc_PknB_like"/>
    <property type="match status" value="1"/>
</dbReference>
<accession>A0A561UJ60</accession>
<comment type="catalytic activity">
    <reaction evidence="7">
        <text>L-threonyl-[protein] + ATP = O-phospho-L-threonyl-[protein] + ADP + H(+)</text>
        <dbReference type="Rhea" id="RHEA:46608"/>
        <dbReference type="Rhea" id="RHEA-COMP:11060"/>
        <dbReference type="Rhea" id="RHEA-COMP:11605"/>
        <dbReference type="ChEBI" id="CHEBI:15378"/>
        <dbReference type="ChEBI" id="CHEBI:30013"/>
        <dbReference type="ChEBI" id="CHEBI:30616"/>
        <dbReference type="ChEBI" id="CHEBI:61977"/>
        <dbReference type="ChEBI" id="CHEBI:456216"/>
        <dbReference type="EC" id="2.7.11.1"/>
    </reaction>
</comment>
<evidence type="ECO:0000256" key="9">
    <source>
        <dbReference type="ARBA" id="ARBA00062510"/>
    </source>
</evidence>
<keyword evidence="3" id="KW-0808">Transferase</keyword>
<dbReference type="Gene3D" id="3.30.200.20">
    <property type="entry name" value="Phosphorylase Kinase, domain 1"/>
    <property type="match status" value="1"/>
</dbReference>
<dbReference type="InterPro" id="IPR002372">
    <property type="entry name" value="PQQ_rpt_dom"/>
</dbReference>